<keyword evidence="2" id="KW-1185">Reference proteome</keyword>
<dbReference type="RefSeq" id="WP_175526556.1">
    <property type="nucleotide sequence ID" value="NZ_FNQC01000005.1"/>
</dbReference>
<dbReference type="SUPFAM" id="SSF56935">
    <property type="entry name" value="Porins"/>
    <property type="match status" value="1"/>
</dbReference>
<name>A0A1H3Q549_9BACT</name>
<reference evidence="1 2" key="1">
    <citation type="submission" date="2016-10" db="EMBL/GenBank/DDBJ databases">
        <authorList>
            <person name="Varghese N."/>
            <person name="Submissions S."/>
        </authorList>
    </citation>
    <scope>NUCLEOTIDE SEQUENCE [LARGE SCALE GENOMIC DNA]</scope>
    <source>
        <strain evidence="1 2">DSM 17997</strain>
    </source>
</reference>
<sequence length="884" mass="101168">MLRTIKYLIFLSLFLLLSLGKGMCQNIIKGKVMYQDSKDPLRSINVMAIDIENSETLAFAFTNQNGIFQIEFATDQDSVLISFKSMTTRDFILKTPSKTQELEIYLEEKEIELNEFTLEGIKNPITQKKDTIEYTVSSFQSTGDRHIIDVLRRLPGIDVNSNGTINYQGKAIQKFYIEGLDLLEGKYNLATKNLPVDAVKSIEVLENHQPIRMLDSLEFNPRTSLNLTLKKKDVLIGNGHLGAGIPGLWDLKIAPMLFNANSQTILSAGTNNTSNDLSGEVKNLYSDNLSPNQPNPLQWFNITSTGNDEIDKNRVDFNRSHLGSINHLFKTKKALEIKVLFDFSLEKVENQFSNRQTYLTGADTLDILTSGIQNQRDKSFNFDLGLLKNTDKNYLKNNLKIKYKDVYNNQNRLFNDSNNSQRINNNQLLVNNAFNKLLNFKNKIIDLKSTINVIHEDPDLIVQPSFLAFQEGMRTGDMPGIQKVKYNNFYIDNSMTVRKLSLLGIPTSLVLGNYWKREKLASELLIPQLPIFENQENKMDFEENTSYANASWNFVKKNSNITLKAPLKFSYFKNRETESEIKPTYTKLFFEPGFFWQLELGQQITNRLSLSRRISVGNISDLYTGYIASNYQLLNTNSSDLPISKNNIFLLNQSFKDPLISLFINSTFTANFFEKNTLTENTILPNGGIVINSINRTNTGKTFTWVGDASKYIPKLRTSLSTSLSLTRSVVELLLNSQLQNLTYSQKTLNFRLSYRPVQILNFEIQQTHSIVNSKAQESFDNKVWRNKSNVNLYIFPIKNHQISLTYAALNFKSNLNSSRSNINFLDFDYSVIVPKTKFEFHLSGQNLLNKNFSFTTSNSSYLITEQSLLLRPRQFVLKAIYAF</sequence>
<accession>A0A1H3Q549</accession>
<proteinExistence type="predicted"/>
<evidence type="ECO:0008006" key="3">
    <source>
        <dbReference type="Google" id="ProtNLM"/>
    </source>
</evidence>
<evidence type="ECO:0000313" key="1">
    <source>
        <dbReference type="EMBL" id="SDZ07859.1"/>
    </source>
</evidence>
<dbReference type="EMBL" id="FNQC01000005">
    <property type="protein sequence ID" value="SDZ07859.1"/>
    <property type="molecule type" value="Genomic_DNA"/>
</dbReference>
<dbReference type="Proteomes" id="UP000199663">
    <property type="component" value="Unassembled WGS sequence"/>
</dbReference>
<protein>
    <recommendedName>
        <fullName evidence="3">TonB-dependent receptor</fullName>
    </recommendedName>
</protein>
<evidence type="ECO:0000313" key="2">
    <source>
        <dbReference type="Proteomes" id="UP000199663"/>
    </source>
</evidence>
<dbReference type="SUPFAM" id="SSF49464">
    <property type="entry name" value="Carboxypeptidase regulatory domain-like"/>
    <property type="match status" value="1"/>
</dbReference>
<dbReference type="InterPro" id="IPR008969">
    <property type="entry name" value="CarboxyPept-like_regulatory"/>
</dbReference>
<organism evidence="1 2">
    <name type="scientific">Rhodonellum ikkaensis</name>
    <dbReference type="NCBI Taxonomy" id="336829"/>
    <lineage>
        <taxon>Bacteria</taxon>
        <taxon>Pseudomonadati</taxon>
        <taxon>Bacteroidota</taxon>
        <taxon>Cytophagia</taxon>
        <taxon>Cytophagales</taxon>
        <taxon>Cytophagaceae</taxon>
        <taxon>Rhodonellum</taxon>
    </lineage>
</organism>
<gene>
    <name evidence="1" type="ORF">SAMN05444412_105199</name>
</gene>
<comment type="caution">
    <text evidence="1">The sequence shown here is derived from an EMBL/GenBank/DDBJ whole genome shotgun (WGS) entry which is preliminary data.</text>
</comment>